<keyword evidence="1" id="KW-0472">Membrane</keyword>
<sequence length="173" mass="18863">MIVQEPASALAERVTVWLRPNRALSKRHLRRLVLALAAAALGTAWLGSFQGNVYAPLFALAEIPAVAFALGLAWRAGERGERITLDADALEVCAFPGGRAGTRFPSYWVRVQLRPGRGRQRLLLASHGRELEVGAFLADAEREELLRRLRSLLAERTGAGHRQTGSPDSGCKT</sequence>
<dbReference type="OrthoDB" id="5952290at2"/>
<gene>
    <name evidence="2" type="ORF">MBSD_2095</name>
    <name evidence="3" type="ORF">MBSD_n0620</name>
</gene>
<dbReference type="InterPro" id="IPR019253">
    <property type="entry name" value="DUF2244_TM"/>
</dbReference>
<evidence type="ECO:0000313" key="3">
    <source>
        <dbReference type="EMBL" id="GAP65331.1"/>
    </source>
</evidence>
<reference evidence="2" key="1">
    <citation type="submission" date="2015-03" db="EMBL/GenBank/DDBJ databases">
        <title>Draft genome sequence of Mizugakiibacter sediminis skMP5.</title>
        <authorList>
            <person name="Watanabe T."/>
            <person name="Kojima H."/>
            <person name="Fukui M."/>
        </authorList>
    </citation>
    <scope>NUCLEOTIDE SEQUENCE</scope>
    <source>
        <strain evidence="2">SkMP5</strain>
    </source>
</reference>
<organism evidence="3">
    <name type="scientific">Mizugakiibacter sediminis</name>
    <dbReference type="NCBI Taxonomy" id="1475481"/>
    <lineage>
        <taxon>Bacteria</taxon>
        <taxon>Pseudomonadati</taxon>
        <taxon>Pseudomonadota</taxon>
        <taxon>Gammaproteobacteria</taxon>
        <taxon>Lysobacterales</taxon>
        <taxon>Rhodanobacteraceae</taxon>
        <taxon>Mizugakiibacter</taxon>
    </lineage>
</organism>
<name>A0A0K8QKY1_9GAMM</name>
<dbReference type="HOGENOM" id="CLU_096000_2_0_6"/>
<keyword evidence="4" id="KW-1185">Reference proteome</keyword>
<evidence type="ECO:0000313" key="2">
    <source>
        <dbReference type="EMBL" id="GAN45546.1"/>
    </source>
</evidence>
<dbReference type="STRING" id="1475481.GCA_000953855_00629"/>
<evidence type="ECO:0000313" key="4">
    <source>
        <dbReference type="Proteomes" id="UP000253740"/>
    </source>
</evidence>
<dbReference type="Proteomes" id="UP000253740">
    <property type="component" value="Unassembled WGS sequence"/>
</dbReference>
<feature type="transmembrane region" description="Helical" evidence="1">
    <location>
        <begin position="53"/>
        <end position="74"/>
    </location>
</feature>
<dbReference type="Pfam" id="PF10003">
    <property type="entry name" value="DUF2244"/>
    <property type="match status" value="1"/>
</dbReference>
<keyword evidence="1" id="KW-1133">Transmembrane helix</keyword>
<evidence type="ECO:0000256" key="1">
    <source>
        <dbReference type="SAM" id="Phobius"/>
    </source>
</evidence>
<reference evidence="3" key="2">
    <citation type="submission" date="2015-08" db="EMBL/GenBank/DDBJ databases">
        <title>Complete DNA Sequence of Pseudomonas syringae pv. actinidiae, the Causal Agent of Kiwifruit Canker Disease.</title>
        <authorList>
            <person name="Rikkerink E.H.A."/>
            <person name="Fineran P.C."/>
        </authorList>
    </citation>
    <scope>NUCLEOTIDE SEQUENCE</scope>
    <source>
        <strain evidence="3">SkMP5</strain>
    </source>
</reference>
<dbReference type="EMBL" id="DF952381">
    <property type="protein sequence ID" value="GAN45546.1"/>
    <property type="molecule type" value="Genomic_DNA"/>
</dbReference>
<protein>
    <submittedName>
        <fullName evidence="2 3">Membrane protein</fullName>
    </submittedName>
</protein>
<dbReference type="RefSeq" id="WP_062535003.1">
    <property type="nucleotide sequence ID" value="NZ_DF970159.1"/>
</dbReference>
<accession>A0A0K8QKY1</accession>
<keyword evidence="1" id="KW-0812">Transmembrane</keyword>
<dbReference type="EMBL" id="DF970159">
    <property type="protein sequence ID" value="GAP65331.1"/>
    <property type="molecule type" value="Genomic_DNA"/>
</dbReference>
<dbReference type="AlphaFoldDB" id="A0A0K8QKY1"/>
<proteinExistence type="predicted"/>
<feature type="transmembrane region" description="Helical" evidence="1">
    <location>
        <begin position="29"/>
        <end position="47"/>
    </location>
</feature>